<dbReference type="GO" id="GO:0042158">
    <property type="term" value="P:lipoprotein biosynthetic process"/>
    <property type="evidence" value="ECO:0007669"/>
    <property type="project" value="InterPro"/>
</dbReference>
<comment type="similarity">
    <text evidence="1">Belongs to the Lgt family.</text>
</comment>
<feature type="transmembrane region" description="Helical" evidence="7">
    <location>
        <begin position="89"/>
        <end position="106"/>
    </location>
</feature>
<feature type="transmembrane region" description="Helical" evidence="7">
    <location>
        <begin position="194"/>
        <end position="214"/>
    </location>
</feature>
<sequence>MWPTLISFGPISLHSFGVLVFLGLFFGGFKLWQRAKEEGWDEAAVMDSWLFAAVSSLIVGRLGFIFNYWGEFGGSVYKMIFLTKFPGLSAEGAWLGAAAALLILALKKRFDFWHFIEAAVPALLIVEIFSRLGSFLAGTNLGKAAPAGLGLTFPGIDQPRWPVQLLWALALGLIYLLINYWEKHYRSFSWAKEGFLAAVYLILLGGLKICLGFLEESSAFGGWWGAGLSLAGGLILIFRSGITIKAPAVKAKEPKRKKGGFDYV</sequence>
<feature type="transmembrane region" description="Helical" evidence="7">
    <location>
        <begin position="6"/>
        <end position="29"/>
    </location>
</feature>
<dbReference type="PANTHER" id="PTHR30589:SF0">
    <property type="entry name" value="PHOSPHATIDYLGLYCEROL--PROLIPOPROTEIN DIACYLGLYCERYL TRANSFERASE"/>
    <property type="match status" value="1"/>
</dbReference>
<dbReference type="Proteomes" id="UP000034772">
    <property type="component" value="Unassembled WGS sequence"/>
</dbReference>
<feature type="transmembrane region" description="Helical" evidence="7">
    <location>
        <begin position="49"/>
        <end position="69"/>
    </location>
</feature>
<dbReference type="PANTHER" id="PTHR30589">
    <property type="entry name" value="PROLIPOPROTEIN DIACYLGLYCERYL TRANSFERASE"/>
    <property type="match status" value="1"/>
</dbReference>
<comment type="caution">
    <text evidence="8">The sequence shown here is derived from an EMBL/GenBank/DDBJ whole genome shotgun (WGS) entry which is preliminary data.</text>
</comment>
<evidence type="ECO:0000256" key="7">
    <source>
        <dbReference type="SAM" id="Phobius"/>
    </source>
</evidence>
<evidence type="ECO:0000256" key="3">
    <source>
        <dbReference type="ARBA" id="ARBA00022679"/>
    </source>
</evidence>
<feature type="transmembrane region" description="Helical" evidence="7">
    <location>
        <begin position="220"/>
        <end position="238"/>
    </location>
</feature>
<evidence type="ECO:0000313" key="8">
    <source>
        <dbReference type="EMBL" id="KKU88189.1"/>
    </source>
</evidence>
<keyword evidence="4 7" id="KW-0812">Transmembrane</keyword>
<keyword evidence="6 7" id="KW-0472">Membrane</keyword>
<keyword evidence="5 7" id="KW-1133">Transmembrane helix</keyword>
<gene>
    <name evidence="8" type="ORF">UY17_C0001G0002</name>
</gene>
<keyword evidence="8" id="KW-0449">Lipoprotein</keyword>
<name>A0A0G1U287_9BACT</name>
<evidence type="ECO:0000256" key="4">
    <source>
        <dbReference type="ARBA" id="ARBA00022692"/>
    </source>
</evidence>
<feature type="transmembrane region" description="Helical" evidence="7">
    <location>
        <begin position="161"/>
        <end position="182"/>
    </location>
</feature>
<evidence type="ECO:0000313" key="9">
    <source>
        <dbReference type="Proteomes" id="UP000034772"/>
    </source>
</evidence>
<reference evidence="8 9" key="1">
    <citation type="journal article" date="2015" name="Nature">
        <title>rRNA introns, odd ribosomes, and small enigmatic genomes across a large radiation of phyla.</title>
        <authorList>
            <person name="Brown C.T."/>
            <person name="Hug L.A."/>
            <person name="Thomas B.C."/>
            <person name="Sharon I."/>
            <person name="Castelle C.J."/>
            <person name="Singh A."/>
            <person name="Wilkins M.J."/>
            <person name="Williams K.H."/>
            <person name="Banfield J.F."/>
        </authorList>
    </citation>
    <scope>NUCLEOTIDE SEQUENCE [LARGE SCALE GENOMIC DNA]</scope>
</reference>
<proteinExistence type="inferred from homology"/>
<keyword evidence="3 8" id="KW-0808">Transferase</keyword>
<evidence type="ECO:0000256" key="1">
    <source>
        <dbReference type="ARBA" id="ARBA00007150"/>
    </source>
</evidence>
<protein>
    <submittedName>
        <fullName evidence="8">Prolipoprotein diacylglyceryl transferase</fullName>
    </submittedName>
</protein>
<dbReference type="Pfam" id="PF01790">
    <property type="entry name" value="LGT"/>
    <property type="match status" value="1"/>
</dbReference>
<evidence type="ECO:0000256" key="2">
    <source>
        <dbReference type="ARBA" id="ARBA00022475"/>
    </source>
</evidence>
<keyword evidence="2" id="KW-1003">Cell membrane</keyword>
<dbReference type="EMBL" id="LCOZ01000001">
    <property type="protein sequence ID" value="KKU88189.1"/>
    <property type="molecule type" value="Genomic_DNA"/>
</dbReference>
<evidence type="ECO:0000256" key="5">
    <source>
        <dbReference type="ARBA" id="ARBA00022989"/>
    </source>
</evidence>
<dbReference type="AlphaFoldDB" id="A0A0G1U287"/>
<evidence type="ECO:0000256" key="6">
    <source>
        <dbReference type="ARBA" id="ARBA00023136"/>
    </source>
</evidence>
<dbReference type="InterPro" id="IPR001640">
    <property type="entry name" value="Lgt"/>
</dbReference>
<dbReference type="GO" id="GO:0008961">
    <property type="term" value="F:phosphatidylglycerol-prolipoprotein diacylglyceryl transferase activity"/>
    <property type="evidence" value="ECO:0007669"/>
    <property type="project" value="InterPro"/>
</dbReference>
<organism evidence="8 9">
    <name type="scientific">Candidatus Beckwithbacteria bacterium GW2011_GWC2_47_9</name>
    <dbReference type="NCBI Taxonomy" id="1618373"/>
    <lineage>
        <taxon>Bacteria</taxon>
        <taxon>Candidatus Beckwithiibacteriota</taxon>
    </lineage>
</organism>
<feature type="transmembrane region" description="Helical" evidence="7">
    <location>
        <begin position="118"/>
        <end position="141"/>
    </location>
</feature>
<dbReference type="GO" id="GO:0005886">
    <property type="term" value="C:plasma membrane"/>
    <property type="evidence" value="ECO:0007669"/>
    <property type="project" value="InterPro"/>
</dbReference>
<accession>A0A0G1U287</accession>